<dbReference type="InterPro" id="IPR001436">
    <property type="entry name" value="Alpha-crystallin/sHSP_animal"/>
</dbReference>
<evidence type="ECO:0000256" key="3">
    <source>
        <dbReference type="SAM" id="MobiDB-lite"/>
    </source>
</evidence>
<dbReference type="PANTHER" id="PTHR45640">
    <property type="entry name" value="HEAT SHOCK PROTEIN HSP-12.2-RELATED"/>
    <property type="match status" value="1"/>
</dbReference>
<evidence type="ECO:0000259" key="4">
    <source>
        <dbReference type="PROSITE" id="PS01031"/>
    </source>
</evidence>
<protein>
    <recommendedName>
        <fullName evidence="4">SHSP domain-containing protein</fullName>
    </recommendedName>
</protein>
<keyword evidence="7" id="KW-1185">Reference proteome</keyword>
<comment type="caution">
    <text evidence="6">The sequence shown here is derived from an EMBL/GenBank/DDBJ whole genome shotgun (WGS) entry which is preliminary data.</text>
</comment>
<dbReference type="OrthoDB" id="1431247at2759"/>
<proteinExistence type="inferred from homology"/>
<dbReference type="PROSITE" id="PS01031">
    <property type="entry name" value="SHSP"/>
    <property type="match status" value="1"/>
</dbReference>
<dbReference type="Proteomes" id="UP000663852">
    <property type="component" value="Unassembled WGS sequence"/>
</dbReference>
<dbReference type="GO" id="GO:0005737">
    <property type="term" value="C:cytoplasm"/>
    <property type="evidence" value="ECO:0007669"/>
    <property type="project" value="TreeGrafter"/>
</dbReference>
<dbReference type="InterPro" id="IPR008978">
    <property type="entry name" value="HSP20-like_chaperone"/>
</dbReference>
<accession>A0A814E2W7</accession>
<dbReference type="Gene3D" id="2.60.40.790">
    <property type="match status" value="1"/>
</dbReference>
<evidence type="ECO:0000313" key="7">
    <source>
        <dbReference type="Proteomes" id="UP000663828"/>
    </source>
</evidence>
<dbReference type="InterPro" id="IPR002068">
    <property type="entry name" value="A-crystallin/Hsp20_dom"/>
</dbReference>
<feature type="domain" description="SHSP" evidence="4">
    <location>
        <begin position="131"/>
        <end position="223"/>
    </location>
</feature>
<dbReference type="GO" id="GO:0005634">
    <property type="term" value="C:nucleus"/>
    <property type="evidence" value="ECO:0007669"/>
    <property type="project" value="TreeGrafter"/>
</dbReference>
<reference evidence="6" key="1">
    <citation type="submission" date="2021-02" db="EMBL/GenBank/DDBJ databases">
        <authorList>
            <person name="Nowell W R."/>
        </authorList>
    </citation>
    <scope>NUCLEOTIDE SEQUENCE</scope>
</reference>
<comment type="similarity">
    <text evidence="1 2">Belongs to the small heat shock protein (HSP20) family.</text>
</comment>
<dbReference type="CDD" id="cd06526">
    <property type="entry name" value="metazoan_ACD"/>
    <property type="match status" value="1"/>
</dbReference>
<dbReference type="Pfam" id="PF00011">
    <property type="entry name" value="HSP20"/>
    <property type="match status" value="1"/>
</dbReference>
<evidence type="ECO:0000313" key="5">
    <source>
        <dbReference type="EMBL" id="CAF0860984.1"/>
    </source>
</evidence>
<dbReference type="GO" id="GO:0051082">
    <property type="term" value="F:unfolded protein binding"/>
    <property type="evidence" value="ECO:0007669"/>
    <property type="project" value="TreeGrafter"/>
</dbReference>
<evidence type="ECO:0000313" key="6">
    <source>
        <dbReference type="EMBL" id="CAF0963088.1"/>
    </source>
</evidence>
<organism evidence="6 8">
    <name type="scientific">Adineta ricciae</name>
    <name type="common">Rotifer</name>
    <dbReference type="NCBI Taxonomy" id="249248"/>
    <lineage>
        <taxon>Eukaryota</taxon>
        <taxon>Metazoa</taxon>
        <taxon>Spiralia</taxon>
        <taxon>Gnathifera</taxon>
        <taxon>Rotifera</taxon>
        <taxon>Eurotatoria</taxon>
        <taxon>Bdelloidea</taxon>
        <taxon>Adinetida</taxon>
        <taxon>Adinetidae</taxon>
        <taxon>Adineta</taxon>
    </lineage>
</organism>
<evidence type="ECO:0000313" key="8">
    <source>
        <dbReference type="Proteomes" id="UP000663852"/>
    </source>
</evidence>
<evidence type="ECO:0000256" key="2">
    <source>
        <dbReference type="RuleBase" id="RU003616"/>
    </source>
</evidence>
<gene>
    <name evidence="6" type="ORF">EDS130_LOCUS12954</name>
    <name evidence="5" type="ORF">XAT740_LOCUS5984</name>
</gene>
<evidence type="ECO:0000256" key="1">
    <source>
        <dbReference type="PROSITE-ProRule" id="PRU00285"/>
    </source>
</evidence>
<sequence>MALTPFPRYRFLRDPFFFYSLDLFDPWFDLDWFPLYPPVTSRYQRIKRQERLSYTTTTTNNNTKTNDTYQFPQRTDTNRLTSYITPSNTLAVEIPVQNSNSDRRLQRARSSSQSLTQFSRQDRLFDDDSFLDDTDIQPRTVNKGNNQKQVEWSIDMKNFRPEEINVSVNNNRLIIQGQHQHEEANRSERASFYKSATLPPGTRIDQLQSRFNDGQLQIEAPLS</sequence>
<dbReference type="AlphaFoldDB" id="A0A814E2W7"/>
<dbReference type="GO" id="GO:0042026">
    <property type="term" value="P:protein refolding"/>
    <property type="evidence" value="ECO:0007669"/>
    <property type="project" value="TreeGrafter"/>
</dbReference>
<dbReference type="Proteomes" id="UP000663828">
    <property type="component" value="Unassembled WGS sequence"/>
</dbReference>
<dbReference type="PANTHER" id="PTHR45640:SF26">
    <property type="entry name" value="RE23625P"/>
    <property type="match status" value="1"/>
</dbReference>
<feature type="compositionally biased region" description="Low complexity" evidence="3">
    <location>
        <begin position="108"/>
        <end position="118"/>
    </location>
</feature>
<dbReference type="EMBL" id="CAJNOJ010000050">
    <property type="protein sequence ID" value="CAF0963088.1"/>
    <property type="molecule type" value="Genomic_DNA"/>
</dbReference>
<dbReference type="GO" id="GO:0009408">
    <property type="term" value="P:response to heat"/>
    <property type="evidence" value="ECO:0007669"/>
    <property type="project" value="TreeGrafter"/>
</dbReference>
<name>A0A814E2W7_ADIRI</name>
<feature type="region of interest" description="Disordered" evidence="3">
    <location>
        <begin position="98"/>
        <end position="118"/>
    </location>
</feature>
<dbReference type="EMBL" id="CAJNOR010000267">
    <property type="protein sequence ID" value="CAF0860984.1"/>
    <property type="molecule type" value="Genomic_DNA"/>
</dbReference>
<dbReference type="SUPFAM" id="SSF49764">
    <property type="entry name" value="HSP20-like chaperones"/>
    <property type="match status" value="1"/>
</dbReference>